<dbReference type="GeneID" id="9798718"/>
<name>A0A6A5HBN8_CAERE</name>
<dbReference type="CTD" id="9798718"/>
<comment type="caution">
    <text evidence="1">The sequence shown here is derived from an EMBL/GenBank/DDBJ whole genome shotgun (WGS) entry which is preliminary data.</text>
</comment>
<evidence type="ECO:0000313" key="1">
    <source>
        <dbReference type="EMBL" id="KAF1764587.1"/>
    </source>
</evidence>
<sequence length="301" mass="34638">MASKVKECKDSAPFALEISPHRLEVPPDGLLEVNIKNPTEDHQIIRIYFDSFYFLINFKNASDSMKIGESKAAITASHVLEPGKICSFTIGYDSSQFNPADNIYYNYLSPEGFLKIRHHRKSENMPDNSKWSEREEPLVLKEKTEKYKKLDEVFANIQKNQQRRARFGEILTNTDSGTQCDFVPEEFAGSSSFSDPDEKRRYREFFRAVCEKCMPKNLEELDSMTDLEIIEMKCKRVKELDEKRKVMPKEKGPMNAAIFLSTVGSWEEKEKKSQKISESKNSNDIKGSHKGTFFISGLRIG</sequence>
<dbReference type="RefSeq" id="XP_003101035.2">
    <property type="nucleotide sequence ID" value="XM_003100987.2"/>
</dbReference>
<dbReference type="EMBL" id="WUAV01000002">
    <property type="protein sequence ID" value="KAF1764587.1"/>
    <property type="molecule type" value="Genomic_DNA"/>
</dbReference>
<dbReference type="KEGG" id="crq:GCK72_004536"/>
<organism evidence="1 2">
    <name type="scientific">Caenorhabditis remanei</name>
    <name type="common">Caenorhabditis vulgaris</name>
    <dbReference type="NCBI Taxonomy" id="31234"/>
    <lineage>
        <taxon>Eukaryota</taxon>
        <taxon>Metazoa</taxon>
        <taxon>Ecdysozoa</taxon>
        <taxon>Nematoda</taxon>
        <taxon>Chromadorea</taxon>
        <taxon>Rhabditida</taxon>
        <taxon>Rhabditina</taxon>
        <taxon>Rhabditomorpha</taxon>
        <taxon>Rhabditoidea</taxon>
        <taxon>Rhabditidae</taxon>
        <taxon>Peloderinae</taxon>
        <taxon>Caenorhabditis</taxon>
    </lineage>
</organism>
<reference evidence="1 2" key="1">
    <citation type="submission" date="2019-12" db="EMBL/GenBank/DDBJ databases">
        <title>Chromosome-level assembly of the Caenorhabditis remanei genome.</title>
        <authorList>
            <person name="Teterina A.A."/>
            <person name="Willis J.H."/>
            <person name="Phillips P.C."/>
        </authorList>
    </citation>
    <scope>NUCLEOTIDE SEQUENCE [LARGE SCALE GENOMIC DNA]</scope>
    <source>
        <strain evidence="1 2">PX506</strain>
        <tissue evidence="1">Whole organism</tissue>
    </source>
</reference>
<gene>
    <name evidence="1" type="ORF">GCK72_004536</name>
</gene>
<dbReference type="AlphaFoldDB" id="A0A6A5HBN8"/>
<accession>A0A6A5HBN8</accession>
<proteinExistence type="predicted"/>
<evidence type="ECO:0000313" key="2">
    <source>
        <dbReference type="Proteomes" id="UP000483820"/>
    </source>
</evidence>
<dbReference type="Proteomes" id="UP000483820">
    <property type="component" value="Chromosome II"/>
</dbReference>
<protein>
    <submittedName>
        <fullName evidence="1">Uncharacterized protein</fullName>
    </submittedName>
</protein>